<name>A0A3G5AGA7_9VIRU</name>
<reference evidence="1" key="1">
    <citation type="submission" date="2018-10" db="EMBL/GenBank/DDBJ databases">
        <title>Hidden diversity of soil giant viruses.</title>
        <authorList>
            <person name="Schulz F."/>
            <person name="Alteio L."/>
            <person name="Goudeau D."/>
            <person name="Ryan E.M."/>
            <person name="Malmstrom R.R."/>
            <person name="Blanchard J."/>
            <person name="Woyke T."/>
        </authorList>
    </citation>
    <scope>NUCLEOTIDE SEQUENCE</scope>
    <source>
        <strain evidence="1">SMV1</strain>
    </source>
</reference>
<dbReference type="EMBL" id="MK072499">
    <property type="protein sequence ID" value="AYV86245.1"/>
    <property type="molecule type" value="Genomic_DNA"/>
</dbReference>
<evidence type="ECO:0000313" key="1">
    <source>
        <dbReference type="EMBL" id="AYV86245.1"/>
    </source>
</evidence>
<protein>
    <submittedName>
        <fullName evidence="1">Uncharacterized protein</fullName>
    </submittedName>
</protein>
<proteinExistence type="predicted"/>
<gene>
    <name evidence="1" type="ORF">Solumvirus2_52</name>
</gene>
<sequence length="85" mass="10485">MCFLESKIVQFYTDNKLEWWLSIYIGNHIHVFSTFIENIASRSRHLTGVELGDKVYRRFREKYTYMWHVNEQEVKQFILDMMIYP</sequence>
<accession>A0A3G5AGA7</accession>
<organism evidence="1">
    <name type="scientific">Solumvirus sp</name>
    <dbReference type="NCBI Taxonomy" id="2487773"/>
    <lineage>
        <taxon>Viruses</taxon>
        <taxon>Pithoviruses</taxon>
    </lineage>
</organism>